<name>A0AAU4K870_9NOCA</name>
<comment type="subcellular location">
    <subcellularLocation>
        <location evidence="5">Cytoplasm</location>
    </subcellularLocation>
</comment>
<dbReference type="GO" id="GO:0005829">
    <property type="term" value="C:cytosol"/>
    <property type="evidence" value="ECO:0007669"/>
    <property type="project" value="TreeGrafter"/>
</dbReference>
<dbReference type="InterPro" id="IPR012337">
    <property type="entry name" value="RNaseH-like_sf"/>
</dbReference>
<dbReference type="InterPro" id="IPR006641">
    <property type="entry name" value="YqgF/RNaseH-like_dom"/>
</dbReference>
<comment type="function">
    <text evidence="5">Could be a nuclease involved in processing of the 5'-end of pre-16S rRNA.</text>
</comment>
<dbReference type="NCBIfam" id="TIGR00250">
    <property type="entry name" value="RNAse_H_YqgF"/>
    <property type="match status" value="1"/>
</dbReference>
<dbReference type="Proteomes" id="UP001432128">
    <property type="component" value="Chromosome"/>
</dbReference>
<dbReference type="SUPFAM" id="SSF53098">
    <property type="entry name" value="Ribonuclease H-like"/>
    <property type="match status" value="1"/>
</dbReference>
<evidence type="ECO:0000313" key="8">
    <source>
        <dbReference type="Proteomes" id="UP001432128"/>
    </source>
</evidence>
<dbReference type="InterPro" id="IPR005227">
    <property type="entry name" value="YqgF"/>
</dbReference>
<dbReference type="AlphaFoldDB" id="A0AAU4K870"/>
<evidence type="ECO:0000259" key="6">
    <source>
        <dbReference type="SMART" id="SM00732"/>
    </source>
</evidence>
<keyword evidence="8" id="KW-1185">Reference proteome</keyword>
<dbReference type="CDD" id="cd16964">
    <property type="entry name" value="YqgF"/>
    <property type="match status" value="1"/>
</dbReference>
<organism evidence="7 8">
    <name type="scientific">Williamsia herbipolensis</name>
    <dbReference type="NCBI Taxonomy" id="1603258"/>
    <lineage>
        <taxon>Bacteria</taxon>
        <taxon>Bacillati</taxon>
        <taxon>Actinomycetota</taxon>
        <taxon>Actinomycetes</taxon>
        <taxon>Mycobacteriales</taxon>
        <taxon>Nocardiaceae</taxon>
        <taxon>Williamsia</taxon>
    </lineage>
</organism>
<protein>
    <recommendedName>
        <fullName evidence="5">Putative pre-16S rRNA nuclease</fullName>
        <ecNumber evidence="5">3.1.-.-</ecNumber>
    </recommendedName>
</protein>
<dbReference type="GO" id="GO:0004518">
    <property type="term" value="F:nuclease activity"/>
    <property type="evidence" value="ECO:0007669"/>
    <property type="project" value="UniProtKB-KW"/>
</dbReference>
<keyword evidence="1 5" id="KW-0963">Cytoplasm</keyword>
<dbReference type="EMBL" id="CP108021">
    <property type="protein sequence ID" value="WUM22212.1"/>
    <property type="molecule type" value="Genomic_DNA"/>
</dbReference>
<dbReference type="HAMAP" id="MF_00651">
    <property type="entry name" value="Nuclease_YqgF"/>
    <property type="match status" value="1"/>
</dbReference>
<keyword evidence="2 5" id="KW-0690">Ribosome biogenesis</keyword>
<evidence type="ECO:0000256" key="5">
    <source>
        <dbReference type="HAMAP-Rule" id="MF_00651"/>
    </source>
</evidence>
<accession>A0AAU4K870</accession>
<dbReference type="Pfam" id="PF03652">
    <property type="entry name" value="RuvX"/>
    <property type="match status" value="1"/>
</dbReference>
<dbReference type="PANTHER" id="PTHR33317">
    <property type="entry name" value="POLYNUCLEOTIDYL TRANSFERASE, RIBONUCLEASE H-LIKE SUPERFAMILY PROTEIN"/>
    <property type="match status" value="1"/>
</dbReference>
<dbReference type="KEGG" id="whr:OG579_01755"/>
<keyword evidence="4 5" id="KW-0378">Hydrolase</keyword>
<dbReference type="PANTHER" id="PTHR33317:SF4">
    <property type="entry name" value="POLYNUCLEOTIDYL TRANSFERASE, RIBONUCLEASE H-LIKE SUPERFAMILY PROTEIN"/>
    <property type="match status" value="1"/>
</dbReference>
<comment type="similarity">
    <text evidence="5">Belongs to the YqgF HJR family.</text>
</comment>
<dbReference type="FunFam" id="3.30.420.140:FF:000005">
    <property type="entry name" value="Putative pre-16S rRNA nuclease"/>
    <property type="match status" value="1"/>
</dbReference>
<dbReference type="Gene3D" id="3.30.420.140">
    <property type="entry name" value="YqgF/RNase H-like domain"/>
    <property type="match status" value="1"/>
</dbReference>
<reference evidence="7 8" key="1">
    <citation type="submission" date="2022-10" db="EMBL/GenBank/DDBJ databases">
        <title>The complete genomes of actinobacterial strains from the NBC collection.</title>
        <authorList>
            <person name="Joergensen T.S."/>
            <person name="Alvarez Arevalo M."/>
            <person name="Sterndorff E.B."/>
            <person name="Faurdal D."/>
            <person name="Vuksanovic O."/>
            <person name="Mourched A.-S."/>
            <person name="Charusanti P."/>
            <person name="Shaw S."/>
            <person name="Blin K."/>
            <person name="Weber T."/>
        </authorList>
    </citation>
    <scope>NUCLEOTIDE SEQUENCE [LARGE SCALE GENOMIC DNA]</scope>
    <source>
        <strain evidence="7 8">NBC_00319</strain>
    </source>
</reference>
<evidence type="ECO:0000256" key="3">
    <source>
        <dbReference type="ARBA" id="ARBA00022722"/>
    </source>
</evidence>
<dbReference type="InterPro" id="IPR037027">
    <property type="entry name" value="YqgF/RNaseH-like_dom_sf"/>
</dbReference>
<dbReference type="GO" id="GO:0000967">
    <property type="term" value="P:rRNA 5'-end processing"/>
    <property type="evidence" value="ECO:0007669"/>
    <property type="project" value="UniProtKB-UniRule"/>
</dbReference>
<dbReference type="EC" id="3.1.-.-" evidence="5"/>
<sequence length="147" mass="15566">MRPRGRRIAVDVGSVRIGVASCDPDGMLATPIETVARSKDTSDIDRITAIVAEYEAVEVVVGMPTTLRGEHGAAAQAATAFADRLATRIAPVPITFHDERLTTAAATQMLRASGRSAKQQRSVIDQAAAVAILQSWLDLQAVGGDER</sequence>
<dbReference type="SMART" id="SM00732">
    <property type="entry name" value="YqgFc"/>
    <property type="match status" value="1"/>
</dbReference>
<proteinExistence type="inferred from homology"/>
<evidence type="ECO:0000256" key="2">
    <source>
        <dbReference type="ARBA" id="ARBA00022517"/>
    </source>
</evidence>
<evidence type="ECO:0000313" key="7">
    <source>
        <dbReference type="EMBL" id="WUM22212.1"/>
    </source>
</evidence>
<keyword evidence="3 5" id="KW-0540">Nuclease</keyword>
<evidence type="ECO:0000256" key="4">
    <source>
        <dbReference type="ARBA" id="ARBA00022801"/>
    </source>
</evidence>
<dbReference type="GO" id="GO:0016788">
    <property type="term" value="F:hydrolase activity, acting on ester bonds"/>
    <property type="evidence" value="ECO:0007669"/>
    <property type="project" value="UniProtKB-UniRule"/>
</dbReference>
<feature type="domain" description="YqgF/RNase H-like" evidence="6">
    <location>
        <begin position="5"/>
        <end position="106"/>
    </location>
</feature>
<gene>
    <name evidence="7" type="primary">ruvX</name>
    <name evidence="7" type="ORF">OG579_01755</name>
</gene>
<dbReference type="RefSeq" id="WP_082080101.1">
    <property type="nucleotide sequence ID" value="NZ_CP108021.1"/>
</dbReference>
<evidence type="ECO:0000256" key="1">
    <source>
        <dbReference type="ARBA" id="ARBA00022490"/>
    </source>
</evidence>